<organism evidence="1 2">
    <name type="scientific">Austropuccinia psidii MF-1</name>
    <dbReference type="NCBI Taxonomy" id="1389203"/>
    <lineage>
        <taxon>Eukaryota</taxon>
        <taxon>Fungi</taxon>
        <taxon>Dikarya</taxon>
        <taxon>Basidiomycota</taxon>
        <taxon>Pucciniomycotina</taxon>
        <taxon>Pucciniomycetes</taxon>
        <taxon>Pucciniales</taxon>
        <taxon>Sphaerophragmiaceae</taxon>
        <taxon>Austropuccinia</taxon>
    </lineage>
</organism>
<proteinExistence type="predicted"/>
<dbReference type="Gene3D" id="2.40.70.10">
    <property type="entry name" value="Acid Proteases"/>
    <property type="match status" value="1"/>
</dbReference>
<evidence type="ECO:0000313" key="1">
    <source>
        <dbReference type="EMBL" id="MBW0473069.1"/>
    </source>
</evidence>
<dbReference type="InterPro" id="IPR021109">
    <property type="entry name" value="Peptidase_aspartic_dom_sf"/>
</dbReference>
<gene>
    <name evidence="1" type="ORF">O181_012784</name>
</gene>
<reference evidence="1" key="1">
    <citation type="submission" date="2021-03" db="EMBL/GenBank/DDBJ databases">
        <title>Draft genome sequence of rust myrtle Austropuccinia psidii MF-1, a brazilian biotype.</title>
        <authorList>
            <person name="Quecine M.C."/>
            <person name="Pachon D.M.R."/>
            <person name="Bonatelli M.L."/>
            <person name="Correr F.H."/>
            <person name="Franceschini L.M."/>
            <person name="Leite T.F."/>
            <person name="Margarido G.R.A."/>
            <person name="Almeida C.A."/>
            <person name="Ferrarezi J.A."/>
            <person name="Labate C.A."/>
        </authorList>
    </citation>
    <scope>NUCLEOTIDE SEQUENCE</scope>
    <source>
        <strain evidence="1">MF-1</strain>
    </source>
</reference>
<keyword evidence="2" id="KW-1185">Reference proteome</keyword>
<protein>
    <submittedName>
        <fullName evidence="1">Uncharacterized protein</fullName>
    </submittedName>
</protein>
<comment type="caution">
    <text evidence="1">The sequence shown here is derived from an EMBL/GenBank/DDBJ whole genome shotgun (WGS) entry which is preliminary data.</text>
</comment>
<accession>A0A9Q3BV79</accession>
<name>A0A9Q3BV79_9BASI</name>
<dbReference type="EMBL" id="AVOT02003289">
    <property type="protein sequence ID" value="MBW0473069.1"/>
    <property type="molecule type" value="Genomic_DNA"/>
</dbReference>
<dbReference type="Proteomes" id="UP000765509">
    <property type="component" value="Unassembled WGS sequence"/>
</dbReference>
<dbReference type="AlphaFoldDB" id="A0A9Q3BV79"/>
<sequence>MDNKRFNLASHWEELGESCQKICLRELPFKDIMEIIKGWNPTRKRTAEPDRAYSDSFRLTGCIPAQFSCGFTPFRHQQISVQESPFFTIPGSFQENTMIQGQEKDIFQAKSKRVRPNDPEAVGLGEEITQEPEIVVNTSRISSLNNRNITPTQNEHSVFTPEGNLNNDIANTLQNVRKRKNIGKYSQFRRSGFKEKQNFRLYSKDKPKEKVAEVTKNRNTCHNFGSTDHYANSCPKAKKKVYAIEKFPEEEFPTEDSESYSMGDAISKQYDDDQYAREEFLVEHQEETQIEIQDIQLEAGMPQDTSNENLCKPTKDAQIFLVTTTKGMAYIHGTATKVTVCIDNSQYLLITDSGAHCSIVAKNYLNNHFSNWEKKLLPTKGKKFESASGKVTSIGTIIKEIIITHRKGNIRLNISFVVLDDAHIQGFLLGTDYQRIFGIDI</sequence>
<evidence type="ECO:0000313" key="2">
    <source>
        <dbReference type="Proteomes" id="UP000765509"/>
    </source>
</evidence>